<dbReference type="AlphaFoldDB" id="A0A679HBM2"/>
<dbReference type="Proteomes" id="UP000500882">
    <property type="component" value="Chromosome"/>
</dbReference>
<accession>A0A679HBM2</accession>
<evidence type="ECO:0000313" key="2">
    <source>
        <dbReference type="Proteomes" id="UP000500882"/>
    </source>
</evidence>
<name>A0A679HBM2_BACT4</name>
<proteinExistence type="predicted"/>
<organism evidence="1 2">
    <name type="scientific">Bacteroides thetaiotaomicron</name>
    <dbReference type="NCBI Taxonomy" id="818"/>
    <lineage>
        <taxon>Bacteria</taxon>
        <taxon>Pseudomonadati</taxon>
        <taxon>Bacteroidota</taxon>
        <taxon>Bacteroidia</taxon>
        <taxon>Bacteroidales</taxon>
        <taxon>Bacteroidaceae</taxon>
        <taxon>Bacteroides</taxon>
    </lineage>
</organism>
<dbReference type="EMBL" id="AP022660">
    <property type="protein sequence ID" value="BCA51521.1"/>
    <property type="molecule type" value="Genomic_DNA"/>
</dbReference>
<dbReference type="PROSITE" id="PS51257">
    <property type="entry name" value="PROKAR_LIPOPROTEIN"/>
    <property type="match status" value="1"/>
</dbReference>
<evidence type="ECO:0000313" key="1">
    <source>
        <dbReference type="EMBL" id="BCA51521.1"/>
    </source>
</evidence>
<reference evidence="1 2" key="1">
    <citation type="submission" date="2020-02" db="EMBL/GenBank/DDBJ databases">
        <title>Whole-genome sequencing and comparative analysis of the genomes of Bacteroides thetaiotaomicron and Escherichia coli isolated from a healthy resident in Vietnam.</title>
        <authorList>
            <person name="Mohsin M."/>
            <person name="Tanaka K."/>
            <person name="Kawahara R."/>
            <person name="Kondo S."/>
            <person name="Noguchi H."/>
            <person name="Motooka D."/>
            <person name="Nakamura S."/>
            <person name="Khong D.T."/>
            <person name="Nguyen T.N."/>
            <person name="Tran H.T."/>
            <person name="Yamamoto Y."/>
        </authorList>
    </citation>
    <scope>NUCLEOTIDE SEQUENCE [LARGE SCALE GENOMIC DNA]</scope>
    <source>
        <strain evidence="1 2">F9-2</strain>
    </source>
</reference>
<sequence>MFMKTFIHYLCILISVLTIASCENDLPFNVKDNPPKLVMNALINADSLTNIVFLNLTGKERVTHIQNATLEVRVNGVLTEQLRPLPIESEYSVPQCQFKITGKLSSGDVLRLDALTDDGQYHAWAEVTVPRRPAEIEKIDTLTIPFTESSFTTEFLRHKITFRDLPDENNYYRIIMDTRVIQMLRNEDNELYTKTWHNYNFVYREDIVLTDGQPSTENDENNGMFDIAKNVYGVFDDSRFKNSPYTMTVYVPRYIFQSYDGPYPSAKVDIIVHLLSITESEYYYLKALNLIDSDAFDDTINDPIKYPSNVHGGTGIVGISTEVSKVIHIMDNREASFL</sequence>
<gene>
    <name evidence="1" type="ORF">BatF92_34630</name>
</gene>
<protein>
    <submittedName>
        <fullName evidence="1">Uncharacterized protein</fullName>
    </submittedName>
</protein>
<dbReference type="InterPro" id="IPR025345">
    <property type="entry name" value="DUF4249"/>
</dbReference>
<dbReference type="Pfam" id="PF14054">
    <property type="entry name" value="DUF4249"/>
    <property type="match status" value="1"/>
</dbReference>